<name>A0ABX4I3Y4_9GAMM</name>
<feature type="domain" description="D-glutamate cyclase-like C-terminal" evidence="2">
    <location>
        <begin position="24"/>
        <end position="291"/>
    </location>
</feature>
<evidence type="ECO:0000313" key="3">
    <source>
        <dbReference type="EMBL" id="PCO06617.1"/>
    </source>
</evidence>
<dbReference type="EMBL" id="LRFG02000001">
    <property type="protein sequence ID" value="PCO06617.1"/>
    <property type="molecule type" value="Genomic_DNA"/>
</dbReference>
<dbReference type="PANTHER" id="PTHR32022">
    <property type="entry name" value="D-GLUTAMATE CYCLASE, MITOCHONDRIAL"/>
    <property type="match status" value="1"/>
</dbReference>
<accession>A0ABX4I3Y4</accession>
<gene>
    <name evidence="3" type="ORF">AWR36_002330</name>
</gene>
<proteinExistence type="predicted"/>
<evidence type="ECO:0000259" key="2">
    <source>
        <dbReference type="Pfam" id="PF14336"/>
    </source>
</evidence>
<feature type="region of interest" description="Disordered" evidence="1">
    <location>
        <begin position="302"/>
        <end position="325"/>
    </location>
</feature>
<evidence type="ECO:0000256" key="1">
    <source>
        <dbReference type="SAM" id="MobiDB-lite"/>
    </source>
</evidence>
<reference evidence="3" key="1">
    <citation type="submission" date="2017-08" db="EMBL/GenBank/DDBJ databases">
        <title>Microbulbifer marisrubri sp. nov., a halophilic alphaproteobacterium isolated from marine sediment of the Yellow Sea, China.</title>
        <authorList>
            <person name="Zhang G."/>
            <person name="Xiong Q."/>
        </authorList>
    </citation>
    <scope>NUCLEOTIDE SEQUENCE [LARGE SCALE GENOMIC DNA]</scope>
    <source>
        <strain evidence="3">WRN-8</strain>
    </source>
</reference>
<dbReference type="RefSeq" id="WP_082679341.1">
    <property type="nucleotide sequence ID" value="NZ_LRFG02000001.1"/>
</dbReference>
<keyword evidence="4" id="KW-1185">Reference proteome</keyword>
<dbReference type="InterPro" id="IPR025504">
    <property type="entry name" value="GLUCM_C"/>
</dbReference>
<dbReference type="PANTHER" id="PTHR32022:SF10">
    <property type="entry name" value="D-GLUTAMATE CYCLASE, MITOCHONDRIAL"/>
    <property type="match status" value="1"/>
</dbReference>
<evidence type="ECO:0000313" key="4">
    <source>
        <dbReference type="Proteomes" id="UP000218427"/>
    </source>
</evidence>
<dbReference type="Proteomes" id="UP000218427">
    <property type="component" value="Unassembled WGS sequence"/>
</dbReference>
<organism evidence="3 4">
    <name type="scientific">Microbulbifer flavimaris</name>
    <dbReference type="NCBI Taxonomy" id="1781068"/>
    <lineage>
        <taxon>Bacteria</taxon>
        <taxon>Pseudomonadati</taxon>
        <taxon>Pseudomonadota</taxon>
        <taxon>Gammaproteobacteria</taxon>
        <taxon>Cellvibrionales</taxon>
        <taxon>Microbulbiferaceae</taxon>
        <taxon>Microbulbifer</taxon>
    </lineage>
</organism>
<dbReference type="Pfam" id="PF14336">
    <property type="entry name" value="GLUCM-like_C"/>
    <property type="match status" value="1"/>
</dbReference>
<dbReference type="Gene3D" id="3.90.1640.20">
    <property type="entry name" value="TON_0340"/>
    <property type="match status" value="1"/>
</dbReference>
<comment type="caution">
    <text evidence="3">The sequence shown here is derived from an EMBL/GenBank/DDBJ whole genome shotgun (WGS) entry which is preliminary data.</text>
</comment>
<protein>
    <submittedName>
        <fullName evidence="3">DUF4392 domain-containing protein</fullName>
    </submittedName>
</protein>
<sequence>MPTEFFPSASTLVPALAVEIEERLVRLDQRGMERVRKEWRAGYLLEAVDALLQERARVLIVSGFPIGETFETDGPAGALVLASALRELGSEVALAGLPAYLAQLREGAALLGLENNLLYQSSSLESGADVSAPLHRAVEQFRPTLLVFVEVPGSASDGNYYNMRRQNISARTFDWEPLLSVCNCPSIAFADGGNELGMGRVGSALRQLDIEPAVSVTDHLVISDVSNWGVYGAVALASARVHRDLFPSLPLETLLQALNLSGIVDGVTGSTTPTEDGLPAARGQSLIRELRQLAASAIAGSDFPEHSIPEHSSSTVAEGLAESIS</sequence>